<evidence type="ECO:0000256" key="5">
    <source>
        <dbReference type="SAM" id="MobiDB-lite"/>
    </source>
</evidence>
<keyword evidence="4" id="KW-0904">Protein phosphatase</keyword>
<feature type="domain" description="Tyrosine specific protein phosphatases" evidence="7">
    <location>
        <begin position="312"/>
        <end position="368"/>
    </location>
</feature>
<dbReference type="OrthoDB" id="2017893at2759"/>
<dbReference type="GO" id="GO:0005737">
    <property type="term" value="C:cytoplasm"/>
    <property type="evidence" value="ECO:0007669"/>
    <property type="project" value="TreeGrafter"/>
</dbReference>
<feature type="compositionally biased region" description="Low complexity" evidence="5">
    <location>
        <begin position="674"/>
        <end position="686"/>
    </location>
</feature>
<comment type="caution">
    <text evidence="8">The sequence shown here is derived from an EMBL/GenBank/DDBJ whole genome shotgun (WGS) entry which is preliminary data.</text>
</comment>
<protein>
    <recommendedName>
        <fullName evidence="2">protein-tyrosine-phosphatase</fullName>
        <ecNumber evidence="2">3.1.3.48</ecNumber>
    </recommendedName>
</protein>
<dbReference type="InterPro" id="IPR016130">
    <property type="entry name" value="Tyr_Pase_AS"/>
</dbReference>
<evidence type="ECO:0000313" key="8">
    <source>
        <dbReference type="EMBL" id="KAF9931112.1"/>
    </source>
</evidence>
<dbReference type="SUPFAM" id="SSF52799">
    <property type="entry name" value="(Phosphotyrosine protein) phosphatases II"/>
    <property type="match status" value="1"/>
</dbReference>
<dbReference type="GO" id="GO:0033550">
    <property type="term" value="F:MAP kinase tyrosine phosphatase activity"/>
    <property type="evidence" value="ECO:0007669"/>
    <property type="project" value="TreeGrafter"/>
</dbReference>
<feature type="region of interest" description="Disordered" evidence="5">
    <location>
        <begin position="579"/>
        <end position="610"/>
    </location>
</feature>
<dbReference type="PANTHER" id="PTHR10159:SF519">
    <property type="entry name" value="DUAL SPECIFICITY PROTEIN PHOSPHATASE MPK3"/>
    <property type="match status" value="1"/>
</dbReference>
<evidence type="ECO:0000256" key="4">
    <source>
        <dbReference type="ARBA" id="ARBA00022912"/>
    </source>
</evidence>
<evidence type="ECO:0000256" key="2">
    <source>
        <dbReference type="ARBA" id="ARBA00013064"/>
    </source>
</evidence>
<organism evidence="8 9">
    <name type="scientific">Modicella reniformis</name>
    <dbReference type="NCBI Taxonomy" id="1440133"/>
    <lineage>
        <taxon>Eukaryota</taxon>
        <taxon>Fungi</taxon>
        <taxon>Fungi incertae sedis</taxon>
        <taxon>Mucoromycota</taxon>
        <taxon>Mortierellomycotina</taxon>
        <taxon>Mortierellomycetes</taxon>
        <taxon>Mortierellales</taxon>
        <taxon>Mortierellaceae</taxon>
        <taxon>Modicella</taxon>
    </lineage>
</organism>
<dbReference type="PROSITE" id="PS00383">
    <property type="entry name" value="TYR_PHOSPHATASE_1"/>
    <property type="match status" value="1"/>
</dbReference>
<dbReference type="InterPro" id="IPR000387">
    <property type="entry name" value="Tyr_Pase_dom"/>
</dbReference>
<dbReference type="InterPro" id="IPR029021">
    <property type="entry name" value="Prot-tyrosine_phosphatase-like"/>
</dbReference>
<gene>
    <name evidence="8" type="primary">DUSP10</name>
    <name evidence="8" type="ORF">BGZ65_005042</name>
</gene>
<dbReference type="GO" id="GO:0043409">
    <property type="term" value="P:negative regulation of MAPK cascade"/>
    <property type="evidence" value="ECO:0007669"/>
    <property type="project" value="TreeGrafter"/>
</dbReference>
<dbReference type="SMART" id="SM00195">
    <property type="entry name" value="DSPc"/>
    <property type="match status" value="1"/>
</dbReference>
<name>A0A9P6IKM3_9FUNG</name>
<keyword evidence="9" id="KW-1185">Reference proteome</keyword>
<feature type="region of interest" description="Disordered" evidence="5">
    <location>
        <begin position="673"/>
        <end position="730"/>
    </location>
</feature>
<dbReference type="PANTHER" id="PTHR10159">
    <property type="entry name" value="DUAL SPECIFICITY PROTEIN PHOSPHATASE"/>
    <property type="match status" value="1"/>
</dbReference>
<dbReference type="Pfam" id="PF00782">
    <property type="entry name" value="DSPc"/>
    <property type="match status" value="1"/>
</dbReference>
<dbReference type="EC" id="3.1.3.48" evidence="2"/>
<dbReference type="Proteomes" id="UP000749646">
    <property type="component" value="Unassembled WGS sequence"/>
</dbReference>
<dbReference type="PROSITE" id="PS50054">
    <property type="entry name" value="TYR_PHOSPHATASE_DUAL"/>
    <property type="match status" value="1"/>
</dbReference>
<feature type="region of interest" description="Disordered" evidence="5">
    <location>
        <begin position="165"/>
        <end position="189"/>
    </location>
</feature>
<evidence type="ECO:0000259" key="6">
    <source>
        <dbReference type="PROSITE" id="PS50054"/>
    </source>
</evidence>
<evidence type="ECO:0000313" key="9">
    <source>
        <dbReference type="Proteomes" id="UP000749646"/>
    </source>
</evidence>
<dbReference type="Gene3D" id="3.90.190.10">
    <property type="entry name" value="Protein tyrosine phosphatase superfamily"/>
    <property type="match status" value="1"/>
</dbReference>
<proteinExistence type="inferred from homology"/>
<evidence type="ECO:0000256" key="3">
    <source>
        <dbReference type="ARBA" id="ARBA00022801"/>
    </source>
</evidence>
<keyword evidence="3" id="KW-0378">Hydrolase</keyword>
<dbReference type="InterPro" id="IPR000340">
    <property type="entry name" value="Dual-sp_phosphatase_cat-dom"/>
</dbReference>
<reference evidence="8" key="1">
    <citation type="journal article" date="2020" name="Fungal Divers.">
        <title>Resolving the Mortierellaceae phylogeny through synthesis of multi-gene phylogenetics and phylogenomics.</title>
        <authorList>
            <person name="Vandepol N."/>
            <person name="Liber J."/>
            <person name="Desiro A."/>
            <person name="Na H."/>
            <person name="Kennedy M."/>
            <person name="Barry K."/>
            <person name="Grigoriev I.V."/>
            <person name="Miller A.N."/>
            <person name="O'Donnell K."/>
            <person name="Stajich J.E."/>
            <person name="Bonito G."/>
        </authorList>
    </citation>
    <scope>NUCLEOTIDE SEQUENCE</scope>
    <source>
        <strain evidence="8">MES-2147</strain>
    </source>
</reference>
<dbReference type="AlphaFoldDB" id="A0A9P6IKM3"/>
<feature type="compositionally biased region" description="Low complexity" evidence="5">
    <location>
        <begin position="714"/>
        <end position="727"/>
    </location>
</feature>
<accession>A0A9P6IKM3</accession>
<sequence>MTSCHYSIPESPSPLQLTFASPTLLSTTSSASLSVGSSASTLASTPTAMSTSTTTCPVSPPVPLVRPASHSFSSQRPLLLQDVKKPRNSKRLSLMVAPSPGKLEHLASIAAAATVAASSPSFPPSTPSFSKRHFTSAPLTSSLATIPSQSPATSPAATPTTILTIEPADEGTNEFSSKRQSRSVNTQPKQRPISAYFADFSAECGTASPYTKEPVCVLPHLYLGAEHNATDVNILLRLGITAVLNVAIEISNVAQQQQYQVPASPTFSSSSSSGPEKMITVIGGDRIVKTAHGCSIHYKNLSWTHHQRNLLSEFPKAFAFIEDTKDMGGKVLVHCQLGVSRSASLVIAYVMKTLQMKLTDAYEFVKSRSSVISPNLSLMYQLAEFGKSLERPSMAMTTPTSATANKRDEYDDNYDDLEDGYPYPTDRMDLDGEEAPTMIAVKPAASPAMTTTRSTTTKRATLVLARSSLRSGDATAPLLEQTSARTRSSLKRSPLTPMNLNAAATAPAHAAIPKTPMTDRFSFSDATMMIPPTTPMTDRFSFASPFASSNLPVHPLSMKPQQQFPEGVFMPIDDLSPPVPPFLASHRDSSSSTTTSSSGSSSFTNSTAPTMYSRASSMSSAVSICDSPSEIVPPNLMVLTPAPAVFTTSSINGGGNGDGPLWSKLPATPTRTYSGMSVSSSCSSSSQKKQPKKAGIHALAKVLTRPWSRNSCKQQQPQQQPQQQQVQSSNGMECLMYDVTTTDITTTTTNNNNNNNNQLNEAQVVVPSTASASSDLIFSPRPCSPSSLENKSFGDLCQALRVE</sequence>
<feature type="region of interest" description="Disordered" evidence="5">
    <location>
        <begin position="396"/>
        <end position="415"/>
    </location>
</feature>
<comment type="similarity">
    <text evidence="1">Belongs to the protein-tyrosine phosphatase family. Non-receptor class dual specificity subfamily.</text>
</comment>
<evidence type="ECO:0000259" key="7">
    <source>
        <dbReference type="PROSITE" id="PS50056"/>
    </source>
</evidence>
<dbReference type="InterPro" id="IPR020422">
    <property type="entry name" value="TYR_PHOSPHATASE_DUAL_dom"/>
</dbReference>
<feature type="non-terminal residue" evidence="8">
    <location>
        <position position="803"/>
    </location>
</feature>
<dbReference type="GO" id="GO:0008330">
    <property type="term" value="F:protein tyrosine/threonine phosphatase activity"/>
    <property type="evidence" value="ECO:0007669"/>
    <property type="project" value="TreeGrafter"/>
</dbReference>
<feature type="domain" description="Tyrosine-protein phosphatase" evidence="6">
    <location>
        <begin position="213"/>
        <end position="391"/>
    </location>
</feature>
<evidence type="ECO:0000256" key="1">
    <source>
        <dbReference type="ARBA" id="ARBA00008601"/>
    </source>
</evidence>
<dbReference type="GO" id="GO:0017017">
    <property type="term" value="F:MAP kinase tyrosine/serine/threonine phosphatase activity"/>
    <property type="evidence" value="ECO:0007669"/>
    <property type="project" value="TreeGrafter"/>
</dbReference>
<dbReference type="EMBL" id="JAAAHW010010076">
    <property type="protein sequence ID" value="KAF9931112.1"/>
    <property type="molecule type" value="Genomic_DNA"/>
</dbReference>
<feature type="compositionally biased region" description="Low complexity" evidence="5">
    <location>
        <begin position="590"/>
        <end position="610"/>
    </location>
</feature>
<dbReference type="CDD" id="cd14498">
    <property type="entry name" value="DSP"/>
    <property type="match status" value="1"/>
</dbReference>
<dbReference type="SMART" id="SM00404">
    <property type="entry name" value="PTPc_motif"/>
    <property type="match status" value="1"/>
</dbReference>
<dbReference type="InterPro" id="IPR003595">
    <property type="entry name" value="Tyr_Pase_cat"/>
</dbReference>
<dbReference type="PROSITE" id="PS50056">
    <property type="entry name" value="TYR_PHOSPHATASE_2"/>
    <property type="match status" value="1"/>
</dbReference>